<sequence length="622" mass="70821">MQQLNIHKQLDDKNHKLRRQIRMTLMQISEKFADIDRNDDPRKIEIEKTKSPSENQTVELKHAQNRVENIDAIAKARVRKRKIENVVDDPGNLNIIEKRPIKRSKESDSFRGDFVNAKVDQLWKSLRLKRTLDIEQVPSDHLLGASKSNGNATEHQSVVSEQLKGTSSVMIDHFKDSLENFISEYERLKDALSMLMSHRKAERDAMIRMQVLQCWDLELKLKLGCEDYSKRHSNDDDEIEKSPTAPSSESTNKKCYTALMNTVTYKRSNEKLECAMCSGIQMNTIIPHKRSRVEAGGLTHEQLNSSNIGEVKEMKGEICNRASESMRTMNDSDIDSKVKTTSNEIHSHECSPELGETLRTEHTREDEITAAETNQLHCLSPMIGASTFHSEHKKSNQKDDISSLQKVSMLKENSKIPSKKNAITADSFIEISVSEINKMKKKIVKIKSMLNSCIEVFRTSMCLLAPGDYVETIRTRSARGLNVNNSNDNPIEARKRRIKSHTIVIAELMVQMEAQVFSFLTELSSNTKNVEKVSYRSRIPPSTTKQLAANNSDSTKDRIGQNTARKEPAKRRANKSGNDKEEITQLQELNKLHKLSLTTQSNLSWWLRIDASNSVVRVVYGV</sequence>
<feature type="compositionally biased region" description="Polar residues" evidence="1">
    <location>
        <begin position="540"/>
        <end position="553"/>
    </location>
</feature>
<dbReference type="AlphaFoldDB" id="A0A0M3IIY6"/>
<accession>A0A0M3IIY6</accession>
<dbReference type="Proteomes" id="UP000036681">
    <property type="component" value="Unplaced"/>
</dbReference>
<evidence type="ECO:0000256" key="1">
    <source>
        <dbReference type="SAM" id="MobiDB-lite"/>
    </source>
</evidence>
<feature type="region of interest" description="Disordered" evidence="1">
    <location>
        <begin position="540"/>
        <end position="581"/>
    </location>
</feature>
<reference evidence="3" key="1">
    <citation type="submission" date="2016-05" db="UniProtKB">
        <authorList>
            <consortium name="WormBaseParasite"/>
        </authorList>
    </citation>
    <scope>IDENTIFICATION</scope>
</reference>
<evidence type="ECO:0000313" key="3">
    <source>
        <dbReference type="WBParaSite" id="ALUE_0001855701-mRNA-1"/>
    </source>
</evidence>
<dbReference type="WBParaSite" id="ALUE_0001855701-mRNA-1">
    <property type="protein sequence ID" value="ALUE_0001855701-mRNA-1"/>
    <property type="gene ID" value="ALUE_0001855701"/>
</dbReference>
<proteinExistence type="predicted"/>
<feature type="region of interest" description="Disordered" evidence="1">
    <location>
        <begin position="230"/>
        <end position="251"/>
    </location>
</feature>
<protein>
    <submittedName>
        <fullName evidence="3">MYND-type domain-containing protein</fullName>
    </submittedName>
</protein>
<organism evidence="2 3">
    <name type="scientific">Ascaris lumbricoides</name>
    <name type="common">Giant roundworm</name>
    <dbReference type="NCBI Taxonomy" id="6252"/>
    <lineage>
        <taxon>Eukaryota</taxon>
        <taxon>Metazoa</taxon>
        <taxon>Ecdysozoa</taxon>
        <taxon>Nematoda</taxon>
        <taxon>Chromadorea</taxon>
        <taxon>Rhabditida</taxon>
        <taxon>Spirurina</taxon>
        <taxon>Ascaridomorpha</taxon>
        <taxon>Ascaridoidea</taxon>
        <taxon>Ascarididae</taxon>
        <taxon>Ascaris</taxon>
    </lineage>
</organism>
<keyword evidence="2" id="KW-1185">Reference proteome</keyword>
<evidence type="ECO:0000313" key="2">
    <source>
        <dbReference type="Proteomes" id="UP000036681"/>
    </source>
</evidence>
<name>A0A0M3IIY6_ASCLU</name>
<feature type="compositionally biased region" description="Basic and acidic residues" evidence="1">
    <location>
        <begin position="554"/>
        <end position="567"/>
    </location>
</feature>